<keyword evidence="3 4" id="KW-0067">ATP-binding</keyword>
<dbReference type="EMBL" id="CP001087">
    <property type="protein sequence ID" value="ACN14163.1"/>
    <property type="molecule type" value="Genomic_DNA"/>
</dbReference>
<protein>
    <submittedName>
        <fullName evidence="6">ArgH1</fullName>
        <ecNumber evidence="6">4.3.2.1</ecNumber>
    </submittedName>
</protein>
<dbReference type="HOGENOM" id="CLU_651706_0_0_7"/>
<dbReference type="GO" id="GO:0046872">
    <property type="term" value="F:metal ion binding"/>
    <property type="evidence" value="ECO:0007669"/>
    <property type="project" value="InterPro"/>
</dbReference>
<dbReference type="eggNOG" id="COG2232">
    <property type="taxonomic scope" value="Bacteria"/>
</dbReference>
<dbReference type="RefSeq" id="WP_015902952.1">
    <property type="nucleotide sequence ID" value="NC_012108.1"/>
</dbReference>
<keyword evidence="7" id="KW-1185">Reference proteome</keyword>
<name>C0QL77_DESAH</name>
<evidence type="ECO:0000313" key="6">
    <source>
        <dbReference type="EMBL" id="ACN14163.1"/>
    </source>
</evidence>
<reference evidence="6 7" key="1">
    <citation type="journal article" date="2009" name="Environ. Microbiol.">
        <title>Genome sequence of Desulfobacterium autotrophicum HRM2, a marine sulfate reducer oxidizing organic carbon completely to carbon dioxide.</title>
        <authorList>
            <person name="Strittmatter A.W."/>
            <person name="Liesegang H."/>
            <person name="Rabus R."/>
            <person name="Decker I."/>
            <person name="Amann J."/>
            <person name="Andres S."/>
            <person name="Henne A."/>
            <person name="Fricke W.F."/>
            <person name="Martinez-Arias R."/>
            <person name="Bartels D."/>
            <person name="Goesmann A."/>
            <person name="Krause L."/>
            <person name="Puehler A."/>
            <person name="Klenk H.P."/>
            <person name="Richter M."/>
            <person name="Schuler M."/>
            <person name="Gloeckner F.O."/>
            <person name="Meyerdierks A."/>
            <person name="Gottschalk G."/>
            <person name="Amann R."/>
        </authorList>
    </citation>
    <scope>NUCLEOTIDE SEQUENCE [LARGE SCALE GENOMIC DNA]</scope>
    <source>
        <strain evidence="7">ATCC 43914 / DSM 3382 / HRM2</strain>
    </source>
</reference>
<feature type="domain" description="ATP-grasp" evidence="5">
    <location>
        <begin position="119"/>
        <end position="327"/>
    </location>
</feature>
<dbReference type="Proteomes" id="UP000000442">
    <property type="component" value="Chromosome"/>
</dbReference>
<evidence type="ECO:0000259" key="5">
    <source>
        <dbReference type="PROSITE" id="PS50975"/>
    </source>
</evidence>
<dbReference type="PANTHER" id="PTHR43585">
    <property type="entry name" value="FUMIPYRROLE BIOSYNTHESIS PROTEIN C"/>
    <property type="match status" value="1"/>
</dbReference>
<dbReference type="PROSITE" id="PS50975">
    <property type="entry name" value="ATP_GRASP"/>
    <property type="match status" value="1"/>
</dbReference>
<dbReference type="GO" id="GO:0016874">
    <property type="term" value="F:ligase activity"/>
    <property type="evidence" value="ECO:0007669"/>
    <property type="project" value="UniProtKB-KW"/>
</dbReference>
<dbReference type="Pfam" id="PF13535">
    <property type="entry name" value="ATP-grasp_4"/>
    <property type="match status" value="1"/>
</dbReference>
<dbReference type="PANTHER" id="PTHR43585:SF2">
    <property type="entry name" value="ATP-GRASP ENZYME FSQD"/>
    <property type="match status" value="1"/>
</dbReference>
<keyword evidence="1" id="KW-0436">Ligase</keyword>
<dbReference type="EC" id="4.3.2.1" evidence="6"/>
<evidence type="ECO:0000313" key="7">
    <source>
        <dbReference type="Proteomes" id="UP000000442"/>
    </source>
</evidence>
<keyword evidence="6" id="KW-0456">Lyase</keyword>
<accession>C0QL77</accession>
<dbReference type="KEGG" id="dat:HRM2_10510"/>
<dbReference type="GO" id="GO:0004056">
    <property type="term" value="F:argininosuccinate lyase activity"/>
    <property type="evidence" value="ECO:0007669"/>
    <property type="project" value="UniProtKB-EC"/>
</dbReference>
<dbReference type="InterPro" id="IPR011761">
    <property type="entry name" value="ATP-grasp"/>
</dbReference>
<evidence type="ECO:0000256" key="2">
    <source>
        <dbReference type="ARBA" id="ARBA00022741"/>
    </source>
</evidence>
<evidence type="ECO:0000256" key="4">
    <source>
        <dbReference type="PROSITE-ProRule" id="PRU00409"/>
    </source>
</evidence>
<evidence type="ECO:0000256" key="1">
    <source>
        <dbReference type="ARBA" id="ARBA00022598"/>
    </source>
</evidence>
<dbReference type="SUPFAM" id="SSF56059">
    <property type="entry name" value="Glutathione synthetase ATP-binding domain-like"/>
    <property type="match status" value="1"/>
</dbReference>
<keyword evidence="2 4" id="KW-0547">Nucleotide-binding</keyword>
<proteinExistence type="predicted"/>
<dbReference type="AlphaFoldDB" id="C0QL77"/>
<organism evidence="6 7">
    <name type="scientific">Desulforapulum autotrophicum (strain ATCC 43914 / DSM 3382 / VKM B-1955 / HRM2)</name>
    <name type="common">Desulfobacterium autotrophicum</name>
    <dbReference type="NCBI Taxonomy" id="177437"/>
    <lineage>
        <taxon>Bacteria</taxon>
        <taxon>Pseudomonadati</taxon>
        <taxon>Thermodesulfobacteriota</taxon>
        <taxon>Desulfobacteria</taxon>
        <taxon>Desulfobacterales</taxon>
        <taxon>Desulfobacteraceae</taxon>
        <taxon>Desulforapulum</taxon>
    </lineage>
</organism>
<dbReference type="STRING" id="177437.HRM2_10510"/>
<dbReference type="InterPro" id="IPR052032">
    <property type="entry name" value="ATP-dep_AA_Ligase"/>
</dbReference>
<dbReference type="Gene3D" id="3.30.470.20">
    <property type="entry name" value="ATP-grasp fold, B domain"/>
    <property type="match status" value="1"/>
</dbReference>
<dbReference type="GO" id="GO:0005524">
    <property type="term" value="F:ATP binding"/>
    <property type="evidence" value="ECO:0007669"/>
    <property type="project" value="UniProtKB-UniRule"/>
</dbReference>
<dbReference type="OrthoDB" id="24041at2"/>
<sequence length="426" mass="46675">MPDNARVVVVGTTPDYIDWIRKKYPGRGLFLTDPELRQRAEEPFPGKEEEMLCPIDSGRIDTIVSALDDHLSQWGQHPTGVACFDCESMETAAMIAARYSLDYPGVGAIGNSRDKQACKRIWQANGVACPRSMRVNTLEQVVGFMAGMEAGIVLKPSWGSGSELVFSCTTKADCERAFDAMVQGLAERATRPLFKTNGGQACGILAEELVHGIEFSCDFIVENRAVTIVRTARKIKMAGKPFGTILGYEIPAPVLTGMAHGRLERLLFKGAAALGIERGICMVDFIMHDDGPMLIEMTPRPGGDCLPFLLVESGNLDILGLTLDFAEKRPFILNGPHGFKPFMAVRIFAPRGGTLTGIDLNRLNDRADIRKIHLTRKPGHVITMPPQDYDSWLLGHVIVALPHGLAGHSFDDFCLGISRLINVEIQ</sequence>
<evidence type="ECO:0000256" key="3">
    <source>
        <dbReference type="ARBA" id="ARBA00022840"/>
    </source>
</evidence>
<gene>
    <name evidence="6" type="primary">argH1</name>
    <name evidence="6" type="ordered locus">HRM2_10510</name>
</gene>